<feature type="domain" description="Double zinc ribbon" evidence="3">
    <location>
        <begin position="10"/>
        <end position="75"/>
    </location>
</feature>
<dbReference type="AlphaFoldDB" id="A0A437H2I2"/>
<accession>A0A437H2I2</accession>
<dbReference type="EMBL" id="RXOL01000001">
    <property type="protein sequence ID" value="RVQ69776.1"/>
    <property type="molecule type" value="Genomic_DNA"/>
</dbReference>
<comment type="similarity">
    <text evidence="1">Belongs to the ComF/GntX family.</text>
</comment>
<feature type="domain" description="Phosphoribosyltransferase" evidence="2">
    <location>
        <begin position="203"/>
        <end position="244"/>
    </location>
</feature>
<dbReference type="Proteomes" id="UP000283003">
    <property type="component" value="Unassembled WGS sequence"/>
</dbReference>
<sequence>MSLRLILAPIVDFVFPPRCPACGDAIAGGAPAGDDALCADCWTKLKLPGEPSCAACQRPFGADHLGVDALCGRCLTQLPCHDGIVAATIYGDISRQMVLDLKHAGRIALAGPMGRTLAARIGDRTGPDTIVVPVPLHRWRLWKRGYNQSALMAKAIAKARGWAHGPDVLRRVRATPSLGGLNPAERTRALMGAIAIAPRWRDRIRGRSVLLVDDVLTSGATSDACVRALKAAGAGKVLFACYARVIDGDAVVALNAGQNGVAQTEAPGANDPGRPA</sequence>
<gene>
    <name evidence="4" type="ORF">EKN06_02955</name>
</gene>
<dbReference type="Pfam" id="PF00156">
    <property type="entry name" value="Pribosyltran"/>
    <property type="match status" value="1"/>
</dbReference>
<reference evidence="4 5" key="1">
    <citation type="submission" date="2018-12" db="EMBL/GenBank/DDBJ databases">
        <title>Croceicoccus ponticola sp. nov., a lipolytic bacterium isolated from seawater.</title>
        <authorList>
            <person name="Yoon J.-H."/>
        </authorList>
    </citation>
    <scope>NUCLEOTIDE SEQUENCE [LARGE SCALE GENOMIC DNA]</scope>
    <source>
        <strain evidence="4 5">GM-16</strain>
    </source>
</reference>
<dbReference type="Pfam" id="PF18912">
    <property type="entry name" value="DZR_2"/>
    <property type="match status" value="1"/>
</dbReference>
<organism evidence="4 5">
    <name type="scientific">Croceicoccus ponticola</name>
    <dbReference type="NCBI Taxonomy" id="2217664"/>
    <lineage>
        <taxon>Bacteria</taxon>
        <taxon>Pseudomonadati</taxon>
        <taxon>Pseudomonadota</taxon>
        <taxon>Alphaproteobacteria</taxon>
        <taxon>Sphingomonadales</taxon>
        <taxon>Erythrobacteraceae</taxon>
        <taxon>Croceicoccus</taxon>
    </lineage>
</organism>
<dbReference type="SUPFAM" id="SSF53271">
    <property type="entry name" value="PRTase-like"/>
    <property type="match status" value="1"/>
</dbReference>
<dbReference type="InterPro" id="IPR000836">
    <property type="entry name" value="PRTase_dom"/>
</dbReference>
<dbReference type="InterPro" id="IPR029057">
    <property type="entry name" value="PRTase-like"/>
</dbReference>
<dbReference type="InterPro" id="IPR051910">
    <property type="entry name" value="ComF/GntX_DNA_util-trans"/>
</dbReference>
<proteinExistence type="inferred from homology"/>
<dbReference type="PANTHER" id="PTHR47505">
    <property type="entry name" value="DNA UTILIZATION PROTEIN YHGH"/>
    <property type="match status" value="1"/>
</dbReference>
<keyword evidence="5" id="KW-1185">Reference proteome</keyword>
<evidence type="ECO:0000259" key="3">
    <source>
        <dbReference type="Pfam" id="PF18912"/>
    </source>
</evidence>
<dbReference type="Gene3D" id="3.40.50.2020">
    <property type="match status" value="1"/>
</dbReference>
<comment type="caution">
    <text evidence="4">The sequence shown here is derived from an EMBL/GenBank/DDBJ whole genome shotgun (WGS) entry which is preliminary data.</text>
</comment>
<dbReference type="RefSeq" id="WP_127611364.1">
    <property type="nucleotide sequence ID" value="NZ_RXOL01000001.1"/>
</dbReference>
<name>A0A437H2I2_9SPHN</name>
<evidence type="ECO:0000313" key="4">
    <source>
        <dbReference type="EMBL" id="RVQ69776.1"/>
    </source>
</evidence>
<evidence type="ECO:0000259" key="2">
    <source>
        <dbReference type="Pfam" id="PF00156"/>
    </source>
</evidence>
<dbReference type="InterPro" id="IPR044005">
    <property type="entry name" value="DZR_2"/>
</dbReference>
<evidence type="ECO:0000313" key="5">
    <source>
        <dbReference type="Proteomes" id="UP000283003"/>
    </source>
</evidence>
<dbReference type="PANTHER" id="PTHR47505:SF1">
    <property type="entry name" value="DNA UTILIZATION PROTEIN YHGH"/>
    <property type="match status" value="1"/>
</dbReference>
<evidence type="ECO:0000256" key="1">
    <source>
        <dbReference type="ARBA" id="ARBA00008007"/>
    </source>
</evidence>
<dbReference type="OrthoDB" id="9779910at2"/>
<dbReference type="CDD" id="cd06223">
    <property type="entry name" value="PRTases_typeI"/>
    <property type="match status" value="1"/>
</dbReference>
<protein>
    <submittedName>
        <fullName evidence="4">ComF family protein</fullName>
    </submittedName>
</protein>